<keyword evidence="2" id="KW-0808">Transferase</keyword>
<dbReference type="SUPFAM" id="SSF55729">
    <property type="entry name" value="Acyl-CoA N-acyltransferases (Nat)"/>
    <property type="match status" value="1"/>
</dbReference>
<accession>A0A3A3G6Q7</accession>
<dbReference type="EMBL" id="QYUO01000002">
    <property type="protein sequence ID" value="RJF95870.1"/>
    <property type="molecule type" value="Genomic_DNA"/>
</dbReference>
<organism evidence="2 3">
    <name type="scientific">Noviherbaspirillum saxi</name>
    <dbReference type="NCBI Taxonomy" id="2320863"/>
    <lineage>
        <taxon>Bacteria</taxon>
        <taxon>Pseudomonadati</taxon>
        <taxon>Pseudomonadota</taxon>
        <taxon>Betaproteobacteria</taxon>
        <taxon>Burkholderiales</taxon>
        <taxon>Oxalobacteraceae</taxon>
        <taxon>Noviherbaspirillum</taxon>
    </lineage>
</organism>
<sequence length="321" mass="37479">MSAKELYRQLTATETSIPIFSRSWWLDATAGSDGWDVALVQYGSEIHAAMPYMVRRRFGMTVLSQPALTQALGPWLRPGDPNTSEARRLAREKELMQKLIDQLPKFDYFSQNWHYHHTNWLPFFWRGFKQTTRYTYVITDLRHPHKLWSAFQGNVRRNCNTATQRYHIVIRDDLPIEDFISLNRMTFQRQGLSVPYSDDYLRRLDAACAERSCRKYYIAIDPEGRHHAGCYIVWDENSAYGLINGSDPTLRHSGALSLCFWHAIQDAAQVTQRFDFEGSVLEPVERFVRCFGATQIPYFNISKAPAWMSFMRDVMHTVRSQ</sequence>
<evidence type="ECO:0000313" key="3">
    <source>
        <dbReference type="Proteomes" id="UP000265955"/>
    </source>
</evidence>
<protein>
    <submittedName>
        <fullName evidence="2">GNAT family N-acetyltransferase</fullName>
    </submittedName>
</protein>
<name>A0A3A3G6Q7_9BURK</name>
<evidence type="ECO:0000259" key="1">
    <source>
        <dbReference type="Pfam" id="PF13480"/>
    </source>
</evidence>
<gene>
    <name evidence="2" type="ORF">D3871_21125</name>
</gene>
<dbReference type="InterPro" id="IPR038740">
    <property type="entry name" value="BioF2-like_GNAT_dom"/>
</dbReference>
<dbReference type="RefSeq" id="WP_119771017.1">
    <property type="nucleotide sequence ID" value="NZ_QYUO01000002.1"/>
</dbReference>
<dbReference type="OrthoDB" id="116151at2"/>
<proteinExistence type="predicted"/>
<dbReference type="Gene3D" id="3.40.630.30">
    <property type="match status" value="1"/>
</dbReference>
<dbReference type="InterPro" id="IPR016181">
    <property type="entry name" value="Acyl_CoA_acyltransferase"/>
</dbReference>
<dbReference type="AlphaFoldDB" id="A0A3A3G6Q7"/>
<feature type="domain" description="BioF2-like acetyltransferase" evidence="1">
    <location>
        <begin position="153"/>
        <end position="276"/>
    </location>
</feature>
<dbReference type="Pfam" id="PF13480">
    <property type="entry name" value="Acetyltransf_6"/>
    <property type="match status" value="1"/>
</dbReference>
<comment type="caution">
    <text evidence="2">The sequence shown here is derived from an EMBL/GenBank/DDBJ whole genome shotgun (WGS) entry which is preliminary data.</text>
</comment>
<evidence type="ECO:0000313" key="2">
    <source>
        <dbReference type="EMBL" id="RJF95870.1"/>
    </source>
</evidence>
<reference evidence="3" key="1">
    <citation type="submission" date="2018-09" db="EMBL/GenBank/DDBJ databases">
        <authorList>
            <person name="Zhu H."/>
        </authorList>
    </citation>
    <scope>NUCLEOTIDE SEQUENCE [LARGE SCALE GENOMIC DNA]</scope>
    <source>
        <strain evidence="3">K1R23-30</strain>
    </source>
</reference>
<keyword evidence="3" id="KW-1185">Reference proteome</keyword>
<dbReference type="GO" id="GO:0016740">
    <property type="term" value="F:transferase activity"/>
    <property type="evidence" value="ECO:0007669"/>
    <property type="project" value="UniProtKB-KW"/>
</dbReference>
<dbReference type="Proteomes" id="UP000265955">
    <property type="component" value="Unassembled WGS sequence"/>
</dbReference>